<sequence length="183" mass="20953">MKKLLIILVSVIIFSLLVACNNKGEQAGKNVELETIWMEIKEHIAKDLEDNGIENALENGVLQLYVEANLTGTADENPTKQMILEHTQINEESINAGYYLAAMMNVNSDQIILLQAKDRDHVEDLQASLERELEAQTQTWEQYLPDQYEKVKNNVIQVNGNYLLYVTYEKPDSIVEIFNKHTK</sequence>
<evidence type="ECO:0000313" key="1">
    <source>
        <dbReference type="EMBL" id="AST90781.1"/>
    </source>
</evidence>
<evidence type="ECO:0008006" key="3">
    <source>
        <dbReference type="Google" id="ProtNLM"/>
    </source>
</evidence>
<dbReference type="EMBL" id="CP018866">
    <property type="protein sequence ID" value="AST90781.1"/>
    <property type="molecule type" value="Genomic_DNA"/>
</dbReference>
<dbReference type="KEGG" id="bcoh:BC6307_05525"/>
<dbReference type="InterPro" id="IPR025648">
    <property type="entry name" value="DUF4358"/>
</dbReference>
<proteinExistence type="predicted"/>
<dbReference type="Proteomes" id="UP000215224">
    <property type="component" value="Chromosome"/>
</dbReference>
<gene>
    <name evidence="1" type="ORF">BC6307_05525</name>
</gene>
<dbReference type="AlphaFoldDB" id="A0A223KMQ6"/>
<reference evidence="1 2" key="1">
    <citation type="submission" date="2016-12" db="EMBL/GenBank/DDBJ databases">
        <title>The whole genome sequencing and assembly of Bacillus cohnii DSM 6307T strain.</title>
        <authorList>
            <person name="Lee Y.-J."/>
            <person name="Yi H."/>
            <person name="Bahn Y.-S."/>
            <person name="Kim J.F."/>
            <person name="Lee D.-W."/>
        </authorList>
    </citation>
    <scope>NUCLEOTIDE SEQUENCE [LARGE SCALE GENOMIC DNA]</scope>
    <source>
        <strain evidence="1 2">DSM 6307</strain>
    </source>
</reference>
<keyword evidence="2" id="KW-1185">Reference proteome</keyword>
<dbReference type="RefSeq" id="WP_066419759.1">
    <property type="nucleotide sequence ID" value="NZ_CP018866.1"/>
</dbReference>
<name>A0A223KMQ6_9BACI</name>
<protein>
    <recommendedName>
        <fullName evidence="3">DUF4358 domain-containing protein</fullName>
    </recommendedName>
</protein>
<dbReference type="STRING" id="1314751.GCA_001591425_03836"/>
<accession>A0A223KMQ6</accession>
<organism evidence="1 2">
    <name type="scientific">Sutcliffiella cohnii</name>
    <dbReference type="NCBI Taxonomy" id="33932"/>
    <lineage>
        <taxon>Bacteria</taxon>
        <taxon>Bacillati</taxon>
        <taxon>Bacillota</taxon>
        <taxon>Bacilli</taxon>
        <taxon>Bacillales</taxon>
        <taxon>Bacillaceae</taxon>
        <taxon>Sutcliffiella</taxon>
    </lineage>
</organism>
<evidence type="ECO:0000313" key="2">
    <source>
        <dbReference type="Proteomes" id="UP000215224"/>
    </source>
</evidence>
<dbReference type="PROSITE" id="PS51257">
    <property type="entry name" value="PROKAR_LIPOPROTEIN"/>
    <property type="match status" value="1"/>
</dbReference>
<dbReference type="Pfam" id="PF14270">
    <property type="entry name" value="DUF4358"/>
    <property type="match status" value="1"/>
</dbReference>